<dbReference type="Proteomes" id="UP001341281">
    <property type="component" value="Chromosome 02"/>
</dbReference>
<protein>
    <submittedName>
        <fullName evidence="2">Uncharacterized protein</fullName>
    </submittedName>
</protein>
<keyword evidence="3" id="KW-1185">Reference proteome</keyword>
<name>A0AAQ3WBW0_PASNO</name>
<proteinExistence type="predicted"/>
<keyword evidence="1" id="KW-0812">Transmembrane</keyword>
<keyword evidence="1" id="KW-1133">Transmembrane helix</keyword>
<dbReference type="EMBL" id="CP144746">
    <property type="protein sequence ID" value="WVZ57238.1"/>
    <property type="molecule type" value="Genomic_DNA"/>
</dbReference>
<feature type="transmembrane region" description="Helical" evidence="1">
    <location>
        <begin position="20"/>
        <end position="42"/>
    </location>
</feature>
<evidence type="ECO:0000256" key="1">
    <source>
        <dbReference type="SAM" id="Phobius"/>
    </source>
</evidence>
<reference evidence="2 3" key="1">
    <citation type="submission" date="2024-02" db="EMBL/GenBank/DDBJ databases">
        <title>High-quality chromosome-scale genome assembly of Pensacola bahiagrass (Paspalum notatum Flugge var. saurae).</title>
        <authorList>
            <person name="Vega J.M."/>
            <person name="Podio M."/>
            <person name="Orjuela J."/>
            <person name="Siena L.A."/>
            <person name="Pessino S.C."/>
            <person name="Combes M.C."/>
            <person name="Mariac C."/>
            <person name="Albertini E."/>
            <person name="Pupilli F."/>
            <person name="Ortiz J.P.A."/>
            <person name="Leblanc O."/>
        </authorList>
    </citation>
    <scope>NUCLEOTIDE SEQUENCE [LARGE SCALE GENOMIC DNA]</scope>
    <source>
        <strain evidence="2">R1</strain>
        <tissue evidence="2">Leaf</tissue>
    </source>
</reference>
<keyword evidence="1" id="KW-0472">Membrane</keyword>
<evidence type="ECO:0000313" key="2">
    <source>
        <dbReference type="EMBL" id="WVZ57238.1"/>
    </source>
</evidence>
<accession>A0AAQ3WBW0</accession>
<organism evidence="2 3">
    <name type="scientific">Paspalum notatum var. saurae</name>
    <dbReference type="NCBI Taxonomy" id="547442"/>
    <lineage>
        <taxon>Eukaryota</taxon>
        <taxon>Viridiplantae</taxon>
        <taxon>Streptophyta</taxon>
        <taxon>Embryophyta</taxon>
        <taxon>Tracheophyta</taxon>
        <taxon>Spermatophyta</taxon>
        <taxon>Magnoliopsida</taxon>
        <taxon>Liliopsida</taxon>
        <taxon>Poales</taxon>
        <taxon>Poaceae</taxon>
        <taxon>PACMAD clade</taxon>
        <taxon>Panicoideae</taxon>
        <taxon>Andropogonodae</taxon>
        <taxon>Paspaleae</taxon>
        <taxon>Paspalinae</taxon>
        <taxon>Paspalum</taxon>
    </lineage>
</organism>
<sequence length="98" mass="10943">MRASPGGLLLQSSFFAADGSAISSLSFLALYIVVVLSGGRCLQRSSSNPLQSRLPLRFADFQFHKDSFNSLVIPHYSERSFIQMHEDHMRARTSISHL</sequence>
<gene>
    <name evidence="2" type="ORF">U9M48_007647</name>
</gene>
<evidence type="ECO:0000313" key="3">
    <source>
        <dbReference type="Proteomes" id="UP001341281"/>
    </source>
</evidence>
<dbReference type="AlphaFoldDB" id="A0AAQ3WBW0"/>